<keyword evidence="3" id="KW-1185">Reference proteome</keyword>
<feature type="compositionally biased region" description="Basic and acidic residues" evidence="1">
    <location>
        <begin position="70"/>
        <end position="84"/>
    </location>
</feature>
<evidence type="ECO:0000313" key="2">
    <source>
        <dbReference type="EMBL" id="KAG6119422.1"/>
    </source>
</evidence>
<reference evidence="2 3" key="1">
    <citation type="journal article" date="2020" name="bioRxiv">
        <title>Whole genome comparisons of ergot fungi reveals the divergence and evolution of species within the genus Claviceps are the result of varying mechanisms driving genome evolution and host range expansion.</title>
        <authorList>
            <person name="Wyka S.A."/>
            <person name="Mondo S.J."/>
            <person name="Liu M."/>
            <person name="Dettman J."/>
            <person name="Nalam V."/>
            <person name="Broders K.D."/>
        </authorList>
    </citation>
    <scope>NUCLEOTIDE SEQUENCE [LARGE SCALE GENOMIC DNA]</scope>
    <source>
        <strain evidence="2 3">LM576</strain>
    </source>
</reference>
<sequence>MGRDATKHWVSQAFITFKEAGSSCDRASCKHCQKTSAANITRQPEHLQSCEKYYIYQRKRGFSNEATGSFERHDPGKIRSRPEGPRQTTINFSHCDYLKLLGMLLLVPAR</sequence>
<comment type="caution">
    <text evidence="2">The sequence shown here is derived from an EMBL/GenBank/DDBJ whole genome shotgun (WGS) entry which is preliminary data.</text>
</comment>
<dbReference type="Proteomes" id="UP000732380">
    <property type="component" value="Unassembled WGS sequence"/>
</dbReference>
<feature type="region of interest" description="Disordered" evidence="1">
    <location>
        <begin position="65"/>
        <end position="87"/>
    </location>
</feature>
<gene>
    <name evidence="2" type="ORF">E4U13_007694</name>
</gene>
<evidence type="ECO:0000256" key="1">
    <source>
        <dbReference type="SAM" id="MobiDB-lite"/>
    </source>
</evidence>
<proteinExistence type="predicted"/>
<dbReference type="EMBL" id="SRQM01000079">
    <property type="protein sequence ID" value="KAG6119422.1"/>
    <property type="molecule type" value="Genomic_DNA"/>
</dbReference>
<protein>
    <submittedName>
        <fullName evidence="2">Uncharacterized protein</fullName>
    </submittedName>
</protein>
<accession>A0A9P7Q3Z9</accession>
<name>A0A9P7Q3Z9_9HYPO</name>
<organism evidence="2 3">
    <name type="scientific">Claviceps humidiphila</name>
    <dbReference type="NCBI Taxonomy" id="1294629"/>
    <lineage>
        <taxon>Eukaryota</taxon>
        <taxon>Fungi</taxon>
        <taxon>Dikarya</taxon>
        <taxon>Ascomycota</taxon>
        <taxon>Pezizomycotina</taxon>
        <taxon>Sordariomycetes</taxon>
        <taxon>Hypocreomycetidae</taxon>
        <taxon>Hypocreales</taxon>
        <taxon>Clavicipitaceae</taxon>
        <taxon>Claviceps</taxon>
    </lineage>
</organism>
<dbReference type="AlphaFoldDB" id="A0A9P7Q3Z9"/>
<evidence type="ECO:0000313" key="3">
    <source>
        <dbReference type="Proteomes" id="UP000732380"/>
    </source>
</evidence>